<dbReference type="InterPro" id="IPR027477">
    <property type="entry name" value="Succ_DH/fumarate_Rdtase_cat_sf"/>
</dbReference>
<sequence>MTVAGVISRLVWFSLALMVLAISLVLNWMNSSKESFSFHSTTTSNTPSSSSSSSTTTTTRGTHRIKSIILPSSHRWNCGTTQPLSSSSSSHSSSSNVTLYYVETGDLSENSYPVLQFHPTPGSLLFRHEKEDELLKKYGIRLIKVDRSNLYLQNSFCCASKSEQFIQFDCIYKHLIEQELKLKPSYSVLGYQMGGFMALNHYHVLSKRRTHESMSKIDSIVVIAPLLPPIQKKSSSSSSTTTTTSSSSSSSDRSSSTTSSDTIDKNKSDSSCLYTTTLLYKIYSLLGDKLAYKILNPLWKVQSKMARLFLSSHSLTHSINRMSFKGYSNHLSQENLNILDESTHRMIHELNALSTLFEEYHILLSNGLKREENLELSERNDDEVTRRRTTSHPPHPPTLVMVTSAREEEKAHSFLMDASKMIDSKQIRIQRVETKKTFNDDKDDDKQGEQHSSLDVFVSEYERALSFIVQNKPSSFSEKLTNKKEHESVASTMTSSTPKQPQESTSINQQQQQQLTPKTTSDESSHKTTSEPTTTTDSSSSSGSSITASTSTSSASSSTDSSTDSGSNGSTRTSSSPPTIAVIGGGLAGLSAAIEAAELGAKVYLLEKEDRTGGNSAKATSGINGIHTNAQKRLSIDDSFDLFYSDTTKSGKNQGNPKLVSTLVSESTSAIEFLETHGIGMELITQCGGHSRSRTHRSAPPKMGQAMNVGREMTTKLLDYIQRKLSDRVIVLTKCEMIGFITNTSASRDDDSGDDLKIPIGIRYRNLSEEPPLTSLSSSTSSPSSPSSSSTSPSSSSEHSLLVSSIILTTGGYAADRNGYLKQYAPQLSHLPTTNGPFANGDGIRMCVNELNASLIHMESIQVHPTGFIDPQNPKSMTVFLAAEALRAYGGILVNQNGKRFCDELGRRDYVSEMIFKHCQPEIPEGGHVTAYLLMNDYVAKSFSESLLGFYLSKGFIKKYNNLEHAFNETLKQVKGMNYETLIDTIVKYNNYYEESKKSSSSGGGGNNDSSDGQENTTPSSTTTNAFADPFGKTLFPTNFSFNDTIYISRITPSIHYTHGGLVFDDKARVLRKSQNNSFQVIPNLYTAGEASGGLHGLNRLAGNSLLECVVFGRIAARDIMKKK</sequence>
<dbReference type="InterPro" id="IPR003953">
    <property type="entry name" value="FAD-dep_OxRdtase_2_FAD-bd"/>
</dbReference>
<feature type="compositionally biased region" description="Basic and acidic residues" evidence="5">
    <location>
        <begin position="520"/>
        <end position="529"/>
    </location>
</feature>
<keyword evidence="6" id="KW-0812">Transmembrane</keyword>
<dbReference type="OrthoDB" id="71672at2759"/>
<feature type="compositionally biased region" description="Low complexity" evidence="5">
    <location>
        <begin position="530"/>
        <end position="578"/>
    </location>
</feature>
<protein>
    <recommendedName>
        <fullName evidence="7">FAD-dependent oxidoreductase 2 FAD-binding domain-containing protein</fullName>
    </recommendedName>
</protein>
<dbReference type="GO" id="GO:0016491">
    <property type="term" value="F:oxidoreductase activity"/>
    <property type="evidence" value="ECO:0007669"/>
    <property type="project" value="UniProtKB-KW"/>
</dbReference>
<keyword evidence="6" id="KW-0472">Membrane</keyword>
<dbReference type="Gene3D" id="3.90.700.10">
    <property type="entry name" value="Succinate dehydrogenase/fumarate reductase flavoprotein, catalytic domain"/>
    <property type="match status" value="1"/>
</dbReference>
<feature type="region of interest" description="Disordered" evidence="5">
    <location>
        <begin position="769"/>
        <end position="797"/>
    </location>
</feature>
<evidence type="ECO:0000256" key="2">
    <source>
        <dbReference type="ARBA" id="ARBA00022630"/>
    </source>
</evidence>
<feature type="compositionally biased region" description="Low complexity" evidence="5">
    <location>
        <begin position="232"/>
        <end position="261"/>
    </location>
</feature>
<dbReference type="EMBL" id="VFQX01000013">
    <property type="protein sequence ID" value="KAF0981640.1"/>
    <property type="molecule type" value="Genomic_DNA"/>
</dbReference>
<reference evidence="8 9" key="1">
    <citation type="journal article" date="2019" name="Sci. Rep.">
        <title>Nanopore sequencing improves the draft genome of the human pathogenic amoeba Naegleria fowleri.</title>
        <authorList>
            <person name="Liechti N."/>
            <person name="Schurch N."/>
            <person name="Bruggmann R."/>
            <person name="Wittwer M."/>
        </authorList>
    </citation>
    <scope>NUCLEOTIDE SEQUENCE [LARGE SCALE GENOMIC DNA]</scope>
    <source>
        <strain evidence="8 9">ATCC 30894</strain>
    </source>
</reference>
<feature type="transmembrane region" description="Helical" evidence="6">
    <location>
        <begin position="12"/>
        <end position="29"/>
    </location>
</feature>
<dbReference type="PANTHER" id="PTHR43400:SF7">
    <property type="entry name" value="FAD-DEPENDENT OXIDOREDUCTASE 2 FAD BINDING DOMAIN-CONTAINING PROTEIN"/>
    <property type="match status" value="1"/>
</dbReference>
<keyword evidence="9" id="KW-1185">Reference proteome</keyword>
<evidence type="ECO:0000256" key="6">
    <source>
        <dbReference type="SAM" id="Phobius"/>
    </source>
</evidence>
<keyword evidence="3" id="KW-0274">FAD</keyword>
<feature type="region of interest" description="Disordered" evidence="5">
    <location>
        <begin position="997"/>
        <end position="1024"/>
    </location>
</feature>
<dbReference type="InterPro" id="IPR050315">
    <property type="entry name" value="FAD-oxidoreductase_2"/>
</dbReference>
<dbReference type="PANTHER" id="PTHR43400">
    <property type="entry name" value="FUMARATE REDUCTASE"/>
    <property type="match status" value="1"/>
</dbReference>
<feature type="compositionally biased region" description="Basic and acidic residues" evidence="5">
    <location>
        <begin position="374"/>
        <end position="386"/>
    </location>
</feature>
<keyword evidence="6" id="KW-1133">Transmembrane helix</keyword>
<name>A0A6A5C785_NAEFO</name>
<feature type="domain" description="FAD-dependent oxidoreductase 2 FAD-binding" evidence="7">
    <location>
        <begin position="580"/>
        <end position="1106"/>
    </location>
</feature>
<dbReference type="RefSeq" id="XP_044566353.1">
    <property type="nucleotide sequence ID" value="XM_044702800.1"/>
</dbReference>
<dbReference type="AlphaFoldDB" id="A0A6A5C785"/>
<keyword evidence="2" id="KW-0285">Flavoprotein</keyword>
<dbReference type="SUPFAM" id="SSF56425">
    <property type="entry name" value="Succinate dehydrogenase/fumarate reductase flavoprotein, catalytic domain"/>
    <property type="match status" value="1"/>
</dbReference>
<evidence type="ECO:0000259" key="7">
    <source>
        <dbReference type="Pfam" id="PF00890"/>
    </source>
</evidence>
<dbReference type="Proteomes" id="UP000444721">
    <property type="component" value="Unassembled WGS sequence"/>
</dbReference>
<dbReference type="VEuPathDB" id="AmoebaDB:NF0052700"/>
<feature type="region of interest" description="Disordered" evidence="5">
    <location>
        <begin position="39"/>
        <end position="61"/>
    </location>
</feature>
<feature type="compositionally biased region" description="Polar residues" evidence="5">
    <location>
        <begin position="489"/>
        <end position="508"/>
    </location>
</feature>
<keyword evidence="4" id="KW-0560">Oxidoreductase</keyword>
<feature type="region of interest" description="Disordered" evidence="5">
    <location>
        <begin position="231"/>
        <end position="266"/>
    </location>
</feature>
<feature type="compositionally biased region" description="Polar residues" evidence="5">
    <location>
        <begin position="1014"/>
        <end position="1024"/>
    </location>
</feature>
<dbReference type="Pfam" id="PF00890">
    <property type="entry name" value="FAD_binding_2"/>
    <property type="match status" value="1"/>
</dbReference>
<evidence type="ECO:0000256" key="4">
    <source>
        <dbReference type="ARBA" id="ARBA00023002"/>
    </source>
</evidence>
<evidence type="ECO:0000256" key="1">
    <source>
        <dbReference type="ARBA" id="ARBA00001974"/>
    </source>
</evidence>
<feature type="compositionally biased region" description="Low complexity" evidence="5">
    <location>
        <begin position="39"/>
        <end position="59"/>
    </location>
</feature>
<evidence type="ECO:0000256" key="3">
    <source>
        <dbReference type="ARBA" id="ARBA00022827"/>
    </source>
</evidence>
<dbReference type="VEuPathDB" id="AmoebaDB:NfTy_039410"/>
<organism evidence="8 9">
    <name type="scientific">Naegleria fowleri</name>
    <name type="common">Brain eating amoeba</name>
    <dbReference type="NCBI Taxonomy" id="5763"/>
    <lineage>
        <taxon>Eukaryota</taxon>
        <taxon>Discoba</taxon>
        <taxon>Heterolobosea</taxon>
        <taxon>Tetramitia</taxon>
        <taxon>Eutetramitia</taxon>
        <taxon>Vahlkampfiidae</taxon>
        <taxon>Naegleria</taxon>
    </lineage>
</organism>
<evidence type="ECO:0000256" key="5">
    <source>
        <dbReference type="SAM" id="MobiDB-lite"/>
    </source>
</evidence>
<dbReference type="Gene3D" id="3.50.50.60">
    <property type="entry name" value="FAD/NAD(P)-binding domain"/>
    <property type="match status" value="1"/>
</dbReference>
<comment type="caution">
    <text evidence="8">The sequence shown here is derived from an EMBL/GenBank/DDBJ whole genome shotgun (WGS) entry which is preliminary data.</text>
</comment>
<evidence type="ECO:0000313" key="9">
    <source>
        <dbReference type="Proteomes" id="UP000444721"/>
    </source>
</evidence>
<dbReference type="GeneID" id="68119512"/>
<dbReference type="InterPro" id="IPR036188">
    <property type="entry name" value="FAD/NAD-bd_sf"/>
</dbReference>
<feature type="region of interest" description="Disordered" evidence="5">
    <location>
        <begin position="374"/>
        <end position="399"/>
    </location>
</feature>
<accession>A0A6A5C785</accession>
<dbReference type="VEuPathDB" id="AmoebaDB:FDP41_012297"/>
<comment type="cofactor">
    <cofactor evidence="1">
        <name>FAD</name>
        <dbReference type="ChEBI" id="CHEBI:57692"/>
    </cofactor>
</comment>
<feature type="region of interest" description="Disordered" evidence="5">
    <location>
        <begin position="475"/>
        <end position="578"/>
    </location>
</feature>
<evidence type="ECO:0000313" key="8">
    <source>
        <dbReference type="EMBL" id="KAF0981640.1"/>
    </source>
</evidence>
<dbReference type="SUPFAM" id="SSF51905">
    <property type="entry name" value="FAD/NAD(P)-binding domain"/>
    <property type="match status" value="1"/>
</dbReference>
<gene>
    <name evidence="8" type="ORF">FDP41_012297</name>
</gene>
<proteinExistence type="predicted"/>